<keyword evidence="10" id="KW-0802">TPR repeat</keyword>
<comment type="subcellular location">
    <subcellularLocation>
        <location evidence="1">Nucleus</location>
    </subcellularLocation>
</comment>
<evidence type="ECO:0000313" key="13">
    <source>
        <dbReference type="EMBL" id="WFD36867.1"/>
    </source>
</evidence>
<dbReference type="GO" id="GO:0071007">
    <property type="term" value="C:U2-type catalytic step 2 spliceosome"/>
    <property type="evidence" value="ECO:0007669"/>
    <property type="project" value="TreeGrafter"/>
</dbReference>
<dbReference type="GO" id="GO:0071011">
    <property type="term" value="C:precatalytic spliceosome"/>
    <property type="evidence" value="ECO:0007669"/>
    <property type="project" value="TreeGrafter"/>
</dbReference>
<evidence type="ECO:0000256" key="7">
    <source>
        <dbReference type="ARBA" id="ARBA00023187"/>
    </source>
</evidence>
<organism evidence="13 14">
    <name type="scientific">Malassezia cuniculi</name>
    <dbReference type="NCBI Taxonomy" id="948313"/>
    <lineage>
        <taxon>Eukaryota</taxon>
        <taxon>Fungi</taxon>
        <taxon>Dikarya</taxon>
        <taxon>Basidiomycota</taxon>
        <taxon>Ustilaginomycotina</taxon>
        <taxon>Malasseziomycetes</taxon>
        <taxon>Malasseziales</taxon>
        <taxon>Malasseziaceae</taxon>
        <taxon>Malassezia</taxon>
    </lineage>
</organism>
<dbReference type="EMBL" id="CP119881">
    <property type="protein sequence ID" value="WFD36867.1"/>
    <property type="molecule type" value="Genomic_DNA"/>
</dbReference>
<evidence type="ECO:0000259" key="12">
    <source>
        <dbReference type="Pfam" id="PF23233"/>
    </source>
</evidence>
<keyword evidence="6" id="KW-0677">Repeat</keyword>
<comment type="function">
    <text evidence="9">Involved in pre-mRNA splicing and cell cycle progression. Required for the spliceosome assembly and initiation of the DNA replication.</text>
</comment>
<dbReference type="GO" id="GO:0000974">
    <property type="term" value="C:Prp19 complex"/>
    <property type="evidence" value="ECO:0007669"/>
    <property type="project" value="TreeGrafter"/>
</dbReference>
<dbReference type="GO" id="GO:0071014">
    <property type="term" value="C:post-mRNA release spliceosomal complex"/>
    <property type="evidence" value="ECO:0007669"/>
    <property type="project" value="TreeGrafter"/>
</dbReference>
<keyword evidence="4" id="KW-0507">mRNA processing</keyword>
<dbReference type="InterPro" id="IPR019734">
    <property type="entry name" value="TPR_rpt"/>
</dbReference>
<dbReference type="InterPro" id="IPR055430">
    <property type="entry name" value="HAT_Syf1_CNRKL1_C"/>
</dbReference>
<evidence type="ECO:0000256" key="6">
    <source>
        <dbReference type="ARBA" id="ARBA00022737"/>
    </source>
</evidence>
<dbReference type="Proteomes" id="UP001219933">
    <property type="component" value="Chromosome 5"/>
</dbReference>
<dbReference type="InterPro" id="IPR003107">
    <property type="entry name" value="HAT"/>
</dbReference>
<feature type="domain" description="Pre-mRNA-splicing factor Syf1/CRNKL1-like C-terminal HAT-repeats" evidence="11">
    <location>
        <begin position="223"/>
        <end position="312"/>
    </location>
</feature>
<dbReference type="Pfam" id="PF23231">
    <property type="entry name" value="HAT_Syf1_CNRKL1_C"/>
    <property type="match status" value="1"/>
</dbReference>
<evidence type="ECO:0000256" key="3">
    <source>
        <dbReference type="ARBA" id="ARBA00011524"/>
    </source>
</evidence>
<feature type="repeat" description="TPR" evidence="10">
    <location>
        <begin position="73"/>
        <end position="106"/>
    </location>
</feature>
<dbReference type="Pfam" id="PF23233">
    <property type="entry name" value="HAT_Syf1_CNRKL1_N"/>
    <property type="match status" value="1"/>
</dbReference>
<evidence type="ECO:0000256" key="5">
    <source>
        <dbReference type="ARBA" id="ARBA00022728"/>
    </source>
</evidence>
<dbReference type="InterPro" id="IPR055433">
    <property type="entry name" value="HAT_Syf1-like_N"/>
</dbReference>
<dbReference type="FunFam" id="1.25.40.10:FF:000048">
    <property type="entry name" value="Cell cycle control protein"/>
    <property type="match status" value="1"/>
</dbReference>
<sequence length="729" mass="85429">MSEEVQPPRIKNRAPAPVQITAEQLLREAHEHQEFPGEAKQRQRLEDFEELEEFRGRKRKEFEDAIRRLRGNMAAWIRYGTWEASQGQMERARSVFERALDVDPHHVPLWLRYTEQELKRRNVNHARNLFDRAVAILPRIDQLWYKYVHVEELLGNVIGTREIFERWMGWEPDERAWNAYIAFEVRYNELDRASAVWERAVTCHPEPRRWIRWAKFEEDRSAIDKARTVFHMALDFFGEGETALERAQTVFTAFAKMETRQGEFDRARMIYKYALERLPRAKSEGIYASYTRFEKQFGSIKGVEDTVVQKRRLQYEEEIEAAAGNAGNYDTWFDYTRLEEESYRSLCEEGAPDSMVQAALSKARDVYERAVALVPPAPEKRLWRRYIYLWLRWALFEELDAQDAERAKSVYVAAMGVVPHRSFTFAKLWINYANFEVRRLELGVARKIMGTAIGLAPKAKLFRAYIELELSLKEFDRARKLYEKALEWDASSSSTWVRFAELERNLFDLDRARAIYELGISQAESELGGLDMPEVLWKSYIDFEFGEQEFERVDALYERLLEKTGHVKVWISYALGKTAAAVSLEEDEDAAAEEELEEAGKDPSERVLSPEEIALREERRADAAIAARKIFERGYDNLRSQDLKEERVVLLEAWKSFETEYGNAQTVEDVQARMPRVVKRRREIPGGDGAMEEYYDMVFPDDETKAKPSMKLLQMAHAWHAQKTTENSV</sequence>
<dbReference type="SMART" id="SM00386">
    <property type="entry name" value="HAT"/>
    <property type="match status" value="14"/>
</dbReference>
<dbReference type="GO" id="GO:0000245">
    <property type="term" value="P:spliceosomal complex assembly"/>
    <property type="evidence" value="ECO:0007669"/>
    <property type="project" value="TreeGrafter"/>
</dbReference>
<dbReference type="PANTHER" id="PTHR11246">
    <property type="entry name" value="PRE-MRNA SPLICING FACTOR"/>
    <property type="match status" value="1"/>
</dbReference>
<evidence type="ECO:0000313" key="14">
    <source>
        <dbReference type="Proteomes" id="UP001219933"/>
    </source>
</evidence>
<dbReference type="AlphaFoldDB" id="A0AAF0J7Q1"/>
<evidence type="ECO:0000256" key="10">
    <source>
        <dbReference type="PROSITE-ProRule" id="PRU00339"/>
    </source>
</evidence>
<proteinExistence type="inferred from homology"/>
<evidence type="ECO:0000256" key="9">
    <source>
        <dbReference type="ARBA" id="ARBA00037040"/>
    </source>
</evidence>
<evidence type="ECO:0000256" key="2">
    <source>
        <dbReference type="ARBA" id="ARBA00008644"/>
    </source>
</evidence>
<dbReference type="Gene3D" id="1.25.40.10">
    <property type="entry name" value="Tetratricopeptide repeat domain"/>
    <property type="match status" value="4"/>
</dbReference>
<name>A0AAF0J7Q1_9BASI</name>
<reference evidence="13" key="1">
    <citation type="submission" date="2023-03" db="EMBL/GenBank/DDBJ databases">
        <title>Mating type loci evolution in Malassezia.</title>
        <authorList>
            <person name="Coelho M.A."/>
        </authorList>
    </citation>
    <scope>NUCLEOTIDE SEQUENCE</scope>
    <source>
        <strain evidence="13">CBS 11721</strain>
    </source>
</reference>
<dbReference type="InterPro" id="IPR045075">
    <property type="entry name" value="Syf1-like"/>
</dbReference>
<dbReference type="Pfam" id="PF23240">
    <property type="entry name" value="HAT_PRP39_N"/>
    <property type="match status" value="1"/>
</dbReference>
<protein>
    <submittedName>
        <fullName evidence="13">NineTeen Complex (NTC) component</fullName>
    </submittedName>
</protein>
<dbReference type="SUPFAM" id="SSF48452">
    <property type="entry name" value="TPR-like"/>
    <property type="match status" value="4"/>
</dbReference>
<dbReference type="FunFam" id="1.25.40.10:FF:000306">
    <property type="entry name" value="Cell cycle control protein cwf4"/>
    <property type="match status" value="1"/>
</dbReference>
<keyword evidence="5" id="KW-0747">Spliceosome</keyword>
<dbReference type="PROSITE" id="PS50005">
    <property type="entry name" value="TPR"/>
    <property type="match status" value="1"/>
</dbReference>
<keyword evidence="14" id="KW-1185">Reference proteome</keyword>
<evidence type="ECO:0000259" key="11">
    <source>
        <dbReference type="Pfam" id="PF23231"/>
    </source>
</evidence>
<dbReference type="PANTHER" id="PTHR11246:SF3">
    <property type="entry name" value="CROOKED NECK-LIKE PROTEIN 1"/>
    <property type="match status" value="1"/>
</dbReference>
<evidence type="ECO:0000256" key="8">
    <source>
        <dbReference type="ARBA" id="ARBA00023242"/>
    </source>
</evidence>
<feature type="domain" description="Pre-mRNA-splicing factor Syf1-like N-terminal HAT-repeats" evidence="12">
    <location>
        <begin position="61"/>
        <end position="206"/>
    </location>
</feature>
<comment type="subunit">
    <text evidence="3">Associated with the spliceosome.</text>
</comment>
<keyword evidence="8" id="KW-0539">Nucleus</keyword>
<gene>
    <name evidence="13" type="primary">CLF1</name>
    <name evidence="13" type="ORF">MCUN1_003758</name>
</gene>
<keyword evidence="7" id="KW-0508">mRNA splicing</keyword>
<dbReference type="InterPro" id="IPR011990">
    <property type="entry name" value="TPR-like_helical_dom_sf"/>
</dbReference>
<evidence type="ECO:0000256" key="4">
    <source>
        <dbReference type="ARBA" id="ARBA00022664"/>
    </source>
</evidence>
<comment type="similarity">
    <text evidence="2">Belongs to the crooked-neck family.</text>
</comment>
<evidence type="ECO:0000256" key="1">
    <source>
        <dbReference type="ARBA" id="ARBA00004123"/>
    </source>
</evidence>
<accession>A0AAF0J7Q1</accession>